<evidence type="ECO:0000256" key="3">
    <source>
        <dbReference type="ARBA" id="ARBA00004630"/>
    </source>
</evidence>
<dbReference type="GO" id="GO:0098574">
    <property type="term" value="C:cytoplasmic side of lysosomal membrane"/>
    <property type="evidence" value="ECO:0007669"/>
    <property type="project" value="TreeGrafter"/>
</dbReference>
<dbReference type="PANTHER" id="PTHR23292">
    <property type="entry name" value="LIPOPOLYSACCHARIDE-INDUCED TUMOR NECROSIS FACTOR-ALPHA FACTOR"/>
    <property type="match status" value="1"/>
</dbReference>
<dbReference type="GO" id="GO:0005634">
    <property type="term" value="C:nucleus"/>
    <property type="evidence" value="ECO:0007669"/>
    <property type="project" value="TreeGrafter"/>
</dbReference>
<evidence type="ECO:0000313" key="11">
    <source>
        <dbReference type="Proteomes" id="UP000472276"/>
    </source>
</evidence>
<evidence type="ECO:0000256" key="5">
    <source>
        <dbReference type="ARBA" id="ARBA00022723"/>
    </source>
</evidence>
<dbReference type="GO" id="GO:0008270">
    <property type="term" value="F:zinc ion binding"/>
    <property type="evidence" value="ECO:0007669"/>
    <property type="project" value="TreeGrafter"/>
</dbReference>
<dbReference type="Ensembl" id="ENSOABT00000063305.1">
    <property type="protein sequence ID" value="ENSOABP00000069793.1"/>
    <property type="gene ID" value="ENSOABG00000038837.1"/>
</dbReference>
<protein>
    <recommendedName>
        <fullName evidence="9">LITAF domain-containing protein</fullName>
    </recommendedName>
</protein>
<dbReference type="PANTHER" id="PTHR23292:SF45">
    <property type="entry name" value="LIPOPOLYSACCHARIDE-INDUCED TUMOR NECROSIS FACTOR-ALPHA FACTOR HOMOLOG"/>
    <property type="match status" value="1"/>
</dbReference>
<evidence type="ECO:0000256" key="2">
    <source>
        <dbReference type="ARBA" id="ARBA00004414"/>
    </source>
</evidence>
<reference evidence="11" key="1">
    <citation type="submission" date="2020-03" db="EMBL/GenBank/DDBJ databases">
        <title>Evolution of repeat sequences and sex chromosomes of tilapia species revealed by chromosome-level genomes.</title>
        <authorList>
            <person name="Xu L."/>
            <person name="Tao W."/>
            <person name="Wang D."/>
            <person name="Zhou Q."/>
        </authorList>
    </citation>
    <scope>NUCLEOTIDE SEQUENCE [LARGE SCALE GENOMIC DNA]</scope>
    <source>
        <strain evidence="11">Israel</strain>
    </source>
</reference>
<dbReference type="PROSITE" id="PS51837">
    <property type="entry name" value="LITAF"/>
    <property type="match status" value="1"/>
</dbReference>
<comment type="subcellular location">
    <subcellularLocation>
        <location evidence="1">Endosome membrane</location>
        <topology evidence="1">Peripheral membrane protein</topology>
        <orientation evidence="1">Cytoplasmic side</orientation>
    </subcellularLocation>
    <subcellularLocation>
        <location evidence="2">Late endosome membrane</location>
    </subcellularLocation>
    <subcellularLocation>
        <location evidence="3">Lysosome membrane</location>
        <topology evidence="3">Peripheral membrane protein</topology>
        <orientation evidence="3">Cytoplasmic side</orientation>
    </subcellularLocation>
</comment>
<keyword evidence="7 8" id="KW-0472">Membrane</keyword>
<dbReference type="SMART" id="SM00714">
    <property type="entry name" value="LITAF"/>
    <property type="match status" value="1"/>
</dbReference>
<feature type="transmembrane region" description="Helical" evidence="8">
    <location>
        <begin position="94"/>
        <end position="119"/>
    </location>
</feature>
<keyword evidence="8" id="KW-1133">Transmembrane helix</keyword>
<evidence type="ECO:0000256" key="8">
    <source>
        <dbReference type="SAM" id="Phobius"/>
    </source>
</evidence>
<dbReference type="Proteomes" id="UP000472276">
    <property type="component" value="Unassembled WGS sequence"/>
</dbReference>
<evidence type="ECO:0000256" key="1">
    <source>
        <dbReference type="ARBA" id="ARBA00004125"/>
    </source>
</evidence>
<reference evidence="10" key="2">
    <citation type="submission" date="2025-08" db="UniProtKB">
        <authorList>
            <consortium name="Ensembl"/>
        </authorList>
    </citation>
    <scope>IDENTIFICATION</scope>
</reference>
<reference evidence="10" key="3">
    <citation type="submission" date="2025-09" db="UniProtKB">
        <authorList>
            <consortium name="Ensembl"/>
        </authorList>
    </citation>
    <scope>IDENTIFICATION</scope>
</reference>
<sequence length="141" mass="15368">MCSSCVMSSCQYGGKSLRDVSDTLLESFFFYFFFFMQSGAAPRGNSRQTQPIAVVSQPQPVPIAVEYLRGAPGLVCCPHCSHLVTSKVTHVPGTAAWCWCVILAMAGLICGFCLIPLMVRGMQDTHHSCPQCGNALHVHKR</sequence>
<dbReference type="Pfam" id="PF10601">
    <property type="entry name" value="zf-LITAF-like"/>
    <property type="match status" value="1"/>
</dbReference>
<evidence type="ECO:0000259" key="9">
    <source>
        <dbReference type="PROSITE" id="PS51837"/>
    </source>
</evidence>
<organism evidence="10 11">
    <name type="scientific">Oreochromis aureus</name>
    <name type="common">Israeli tilapia</name>
    <name type="synonym">Chromis aureus</name>
    <dbReference type="NCBI Taxonomy" id="47969"/>
    <lineage>
        <taxon>Eukaryota</taxon>
        <taxon>Metazoa</taxon>
        <taxon>Chordata</taxon>
        <taxon>Craniata</taxon>
        <taxon>Vertebrata</taxon>
        <taxon>Euteleostomi</taxon>
        <taxon>Actinopterygii</taxon>
        <taxon>Neopterygii</taxon>
        <taxon>Teleostei</taxon>
        <taxon>Neoteleostei</taxon>
        <taxon>Acanthomorphata</taxon>
        <taxon>Ovalentaria</taxon>
        <taxon>Cichlomorphae</taxon>
        <taxon>Cichliformes</taxon>
        <taxon>Cichlidae</taxon>
        <taxon>African cichlids</taxon>
        <taxon>Pseudocrenilabrinae</taxon>
        <taxon>Oreochromini</taxon>
        <taxon>Oreochromis</taxon>
    </lineage>
</organism>
<keyword evidence="5" id="KW-0479">Metal-binding</keyword>
<proteinExistence type="inferred from homology"/>
<dbReference type="GO" id="GO:0098560">
    <property type="term" value="C:cytoplasmic side of late endosome membrane"/>
    <property type="evidence" value="ECO:0007669"/>
    <property type="project" value="TreeGrafter"/>
</dbReference>
<name>A0AAZ1XQC4_OREAU</name>
<accession>A0AAZ1XQC4</accession>
<evidence type="ECO:0000313" key="10">
    <source>
        <dbReference type="Ensembl" id="ENSOABP00000069793.1"/>
    </source>
</evidence>
<keyword evidence="11" id="KW-1185">Reference proteome</keyword>
<keyword evidence="6" id="KW-0862">Zinc</keyword>
<feature type="domain" description="LITAF" evidence="9">
    <location>
        <begin position="57"/>
        <end position="141"/>
    </location>
</feature>
<evidence type="ECO:0000256" key="6">
    <source>
        <dbReference type="ARBA" id="ARBA00022833"/>
    </source>
</evidence>
<dbReference type="InterPro" id="IPR006629">
    <property type="entry name" value="LITAF"/>
</dbReference>
<evidence type="ECO:0000256" key="4">
    <source>
        <dbReference type="ARBA" id="ARBA00005975"/>
    </source>
</evidence>
<comment type="similarity">
    <text evidence="4">Belongs to the CDIP1/LITAF family.</text>
</comment>
<evidence type="ECO:0000256" key="7">
    <source>
        <dbReference type="ARBA" id="ARBA00023136"/>
    </source>
</evidence>
<dbReference type="InterPro" id="IPR037519">
    <property type="entry name" value="LITAF_fam"/>
</dbReference>
<keyword evidence="8" id="KW-0812">Transmembrane</keyword>
<dbReference type="AlphaFoldDB" id="A0AAZ1XQC4"/>